<organism evidence="2 3">
    <name type="scientific">Clostridium tagluense</name>
    <dbReference type="NCBI Taxonomy" id="360422"/>
    <lineage>
        <taxon>Bacteria</taxon>
        <taxon>Bacillati</taxon>
        <taxon>Bacillota</taxon>
        <taxon>Clostridia</taxon>
        <taxon>Eubacteriales</taxon>
        <taxon>Clostridiaceae</taxon>
        <taxon>Clostridium</taxon>
    </lineage>
</organism>
<accession>A0A401UPT3</accession>
<keyword evidence="2" id="KW-0808">Transferase</keyword>
<feature type="domain" description="N-acetyltransferase" evidence="1">
    <location>
        <begin position="14"/>
        <end position="175"/>
    </location>
</feature>
<dbReference type="PANTHER" id="PTHR43792:SF16">
    <property type="entry name" value="N-ACETYLTRANSFERASE DOMAIN-CONTAINING PROTEIN"/>
    <property type="match status" value="1"/>
</dbReference>
<evidence type="ECO:0000313" key="2">
    <source>
        <dbReference type="EMBL" id="GCD11555.1"/>
    </source>
</evidence>
<dbReference type="Pfam" id="PF13302">
    <property type="entry name" value="Acetyltransf_3"/>
    <property type="match status" value="1"/>
</dbReference>
<dbReference type="GO" id="GO:0016747">
    <property type="term" value="F:acyltransferase activity, transferring groups other than amino-acyl groups"/>
    <property type="evidence" value="ECO:0007669"/>
    <property type="project" value="InterPro"/>
</dbReference>
<dbReference type="Proteomes" id="UP000287872">
    <property type="component" value="Unassembled WGS sequence"/>
</dbReference>
<dbReference type="RefSeq" id="WP_233439813.1">
    <property type="nucleotide sequence ID" value="NZ_BHYK01000019.1"/>
</dbReference>
<dbReference type="PROSITE" id="PS51186">
    <property type="entry name" value="GNAT"/>
    <property type="match status" value="1"/>
</dbReference>
<dbReference type="InterPro" id="IPR051531">
    <property type="entry name" value="N-acetyltransferase"/>
</dbReference>
<reference evidence="2 3" key="1">
    <citation type="submission" date="2018-11" db="EMBL/GenBank/DDBJ databases">
        <title>Genome sequencing and assembly of Clostridium tagluense strain A121.</title>
        <authorList>
            <person name="Murakami T."/>
            <person name="Segawa T."/>
            <person name="Shcherbakova V.A."/>
            <person name="Mori H."/>
            <person name="Yoshimura Y."/>
        </authorList>
    </citation>
    <scope>NUCLEOTIDE SEQUENCE [LARGE SCALE GENOMIC DNA]</scope>
    <source>
        <strain evidence="2 3">A121</strain>
    </source>
</reference>
<dbReference type="Gene3D" id="3.40.630.30">
    <property type="match status" value="1"/>
</dbReference>
<dbReference type="PANTHER" id="PTHR43792">
    <property type="entry name" value="GNAT FAMILY, PUTATIVE (AFU_ORTHOLOGUE AFUA_3G00765)-RELATED-RELATED"/>
    <property type="match status" value="1"/>
</dbReference>
<dbReference type="SUPFAM" id="SSF55729">
    <property type="entry name" value="Acyl-CoA N-acyltransferases (Nat)"/>
    <property type="match status" value="1"/>
</dbReference>
<evidence type="ECO:0000259" key="1">
    <source>
        <dbReference type="PROSITE" id="PS51186"/>
    </source>
</evidence>
<dbReference type="AlphaFoldDB" id="A0A401UPT3"/>
<evidence type="ECO:0000313" key="3">
    <source>
        <dbReference type="Proteomes" id="UP000287872"/>
    </source>
</evidence>
<dbReference type="EMBL" id="BHYK01000019">
    <property type="protein sequence ID" value="GCD11555.1"/>
    <property type="molecule type" value="Genomic_DNA"/>
</dbReference>
<sequence>MIDMKTPILKTDRLILRPFCLEDSLEVFECWESDPDVAKYMFWTNHNDINKTIAWVKKELSKIDADDWYRWAILSKQAKELLGTGLIYVEEEYGKFEIAYNFGKKAWGFGYTTEAMQEVIKFAKEELGIKEIMGRHAKENPASGKIMEKLGFKYIKDIPYECNRGNNLYEGKEYILKL</sequence>
<name>A0A401UPT3_9CLOT</name>
<protein>
    <submittedName>
        <fullName evidence="2">N-acetyltransferase</fullName>
    </submittedName>
</protein>
<dbReference type="InterPro" id="IPR016181">
    <property type="entry name" value="Acyl_CoA_acyltransferase"/>
</dbReference>
<keyword evidence="3" id="KW-1185">Reference proteome</keyword>
<proteinExistence type="predicted"/>
<gene>
    <name evidence="2" type="ORF">Ctaglu_31780</name>
</gene>
<dbReference type="InterPro" id="IPR000182">
    <property type="entry name" value="GNAT_dom"/>
</dbReference>
<comment type="caution">
    <text evidence="2">The sequence shown here is derived from an EMBL/GenBank/DDBJ whole genome shotgun (WGS) entry which is preliminary data.</text>
</comment>